<gene>
    <name evidence="1" type="ORF">SNE25_07995</name>
</gene>
<name>A0ABZ0TTQ7_9SPHI</name>
<accession>A0ABZ0TTQ7</accession>
<protein>
    <submittedName>
        <fullName evidence="1">Uncharacterized protein</fullName>
    </submittedName>
</protein>
<evidence type="ECO:0000313" key="1">
    <source>
        <dbReference type="EMBL" id="WPU95463.1"/>
    </source>
</evidence>
<dbReference type="RefSeq" id="WP_321564574.1">
    <property type="nucleotide sequence ID" value="NZ_CP139558.1"/>
</dbReference>
<reference evidence="1 2" key="1">
    <citation type="submission" date="2023-11" db="EMBL/GenBank/DDBJ databases">
        <title>Analysis of the Genomes of Mucilaginibacter gossypii cycad 4 and M. sabulilitoris SNA2: microbes with the potential for plant growth promotion.</title>
        <authorList>
            <person name="Hirsch A.M."/>
            <person name="Humm E."/>
            <person name="Rubbi M."/>
            <person name="Del Vecchio G."/>
            <person name="Ha S.M."/>
            <person name="Pellegrini M."/>
            <person name="Gunsalus R.P."/>
        </authorList>
    </citation>
    <scope>NUCLEOTIDE SEQUENCE [LARGE SCALE GENOMIC DNA]</scope>
    <source>
        <strain evidence="1 2">SNA2</strain>
    </source>
</reference>
<evidence type="ECO:0000313" key="2">
    <source>
        <dbReference type="Proteomes" id="UP001324380"/>
    </source>
</evidence>
<keyword evidence="2" id="KW-1185">Reference proteome</keyword>
<sequence length="120" mass="13678">MIEKYVKGKSLIFDGSQAEILNRAFDPDIKVDIEGAITFNDFANNNFEDLRQIIDGHDFETIVSTGNFTTDGGFLNLYRGSDNLRLYFCTRNNIVIVFAFGEFQPTRYKLYIEGAWVIGS</sequence>
<proteinExistence type="predicted"/>
<organism evidence="1 2">
    <name type="scientific">Mucilaginibacter sabulilitoris</name>
    <dbReference type="NCBI Taxonomy" id="1173583"/>
    <lineage>
        <taxon>Bacteria</taxon>
        <taxon>Pseudomonadati</taxon>
        <taxon>Bacteroidota</taxon>
        <taxon>Sphingobacteriia</taxon>
        <taxon>Sphingobacteriales</taxon>
        <taxon>Sphingobacteriaceae</taxon>
        <taxon>Mucilaginibacter</taxon>
    </lineage>
</organism>
<dbReference type="Proteomes" id="UP001324380">
    <property type="component" value="Chromosome"/>
</dbReference>
<dbReference type="EMBL" id="CP139558">
    <property type="protein sequence ID" value="WPU95463.1"/>
    <property type="molecule type" value="Genomic_DNA"/>
</dbReference>